<reference evidence="2 3" key="1">
    <citation type="submission" date="2024-06" db="EMBL/GenBank/DDBJ databases">
        <authorList>
            <person name="Steensen K."/>
            <person name="Seneca J."/>
            <person name="Bartlau N."/>
            <person name="Yu A.X."/>
            <person name="Polz M.F."/>
        </authorList>
    </citation>
    <scope>NUCLEOTIDE SEQUENCE [LARGE SCALE GENOMIC DNA]</scope>
    <source>
        <strain evidence="2 3">1F260</strain>
    </source>
</reference>
<comment type="caution">
    <text evidence="2">The sequence shown here is derived from an EMBL/GenBank/DDBJ whole genome shotgun (WGS) entry which is preliminary data.</text>
</comment>
<keyword evidence="3" id="KW-1185">Reference proteome</keyword>
<evidence type="ECO:0000313" key="3">
    <source>
        <dbReference type="Proteomes" id="UP001569154"/>
    </source>
</evidence>
<organism evidence="2 3">
    <name type="scientific">Enterovibrio norvegicus</name>
    <dbReference type="NCBI Taxonomy" id="188144"/>
    <lineage>
        <taxon>Bacteria</taxon>
        <taxon>Pseudomonadati</taxon>
        <taxon>Pseudomonadota</taxon>
        <taxon>Gammaproteobacteria</taxon>
        <taxon>Vibrionales</taxon>
        <taxon>Vibrionaceae</taxon>
        <taxon>Enterovibrio</taxon>
    </lineage>
</organism>
<keyword evidence="1" id="KW-0812">Transmembrane</keyword>
<protein>
    <submittedName>
        <fullName evidence="2">DUF2809 domain-containing protein</fullName>
    </submittedName>
</protein>
<evidence type="ECO:0000256" key="1">
    <source>
        <dbReference type="SAM" id="Phobius"/>
    </source>
</evidence>
<gene>
    <name evidence="2" type="ORF">ACED35_04735</name>
</gene>
<feature type="transmembrane region" description="Helical" evidence="1">
    <location>
        <begin position="46"/>
        <end position="70"/>
    </location>
</feature>
<feature type="transmembrane region" description="Helical" evidence="1">
    <location>
        <begin position="7"/>
        <end position="26"/>
    </location>
</feature>
<proteinExistence type="predicted"/>
<dbReference type="EMBL" id="JBGONM010000007">
    <property type="protein sequence ID" value="MEZ8080407.1"/>
    <property type="molecule type" value="Genomic_DNA"/>
</dbReference>
<name>A0ABV4KY63_9GAMM</name>
<sequence length="124" mass="14151">MITFNGKYFLASMVLLAVLIGIALFVKDSFVRPFLGDELVVVWMYAFLAAFLLVRPLMLSLFVLVFAYCVEIGQYFRLVEVVGLQNNKLASIVIGSTFDWLDLLAYTLGWGVIWVFQKQQVREV</sequence>
<dbReference type="RefSeq" id="WP_241814545.1">
    <property type="nucleotide sequence ID" value="NZ_AJYG02000063.1"/>
</dbReference>
<keyword evidence="1" id="KW-0472">Membrane</keyword>
<dbReference type="InterPro" id="IPR021257">
    <property type="entry name" value="DUF2809"/>
</dbReference>
<dbReference type="Pfam" id="PF10990">
    <property type="entry name" value="DUF2809"/>
    <property type="match status" value="1"/>
</dbReference>
<accession>A0ABV4KY63</accession>
<dbReference type="Proteomes" id="UP001569154">
    <property type="component" value="Unassembled WGS sequence"/>
</dbReference>
<evidence type="ECO:0000313" key="2">
    <source>
        <dbReference type="EMBL" id="MEZ8080407.1"/>
    </source>
</evidence>
<keyword evidence="1" id="KW-1133">Transmembrane helix</keyword>